<organism evidence="1 2">
    <name type="scientific">Trichogramma brassicae</name>
    <dbReference type="NCBI Taxonomy" id="86971"/>
    <lineage>
        <taxon>Eukaryota</taxon>
        <taxon>Metazoa</taxon>
        <taxon>Ecdysozoa</taxon>
        <taxon>Arthropoda</taxon>
        <taxon>Hexapoda</taxon>
        <taxon>Insecta</taxon>
        <taxon>Pterygota</taxon>
        <taxon>Neoptera</taxon>
        <taxon>Endopterygota</taxon>
        <taxon>Hymenoptera</taxon>
        <taxon>Apocrita</taxon>
        <taxon>Proctotrupomorpha</taxon>
        <taxon>Chalcidoidea</taxon>
        <taxon>Trichogrammatidae</taxon>
        <taxon>Trichogramma</taxon>
    </lineage>
</organism>
<sequence>MIASSLVKIRIWAPPRDMRHVDREGRAKQCASSSERRLQPASTQCRAAQLPVIHRESPTTRVTSQRITTGKINLYLGVKEYFSRQVDDLCKATATSLRVLAI</sequence>
<evidence type="ECO:0000313" key="1">
    <source>
        <dbReference type="EMBL" id="CAB0044552.1"/>
    </source>
</evidence>
<protein>
    <submittedName>
        <fullName evidence="1">Uncharacterized protein</fullName>
    </submittedName>
</protein>
<gene>
    <name evidence="1" type="ORF">TBRA_LOCUS16140</name>
</gene>
<dbReference type="EMBL" id="CADCXV010001470">
    <property type="protein sequence ID" value="CAB0044552.1"/>
    <property type="molecule type" value="Genomic_DNA"/>
</dbReference>
<evidence type="ECO:0000313" key="2">
    <source>
        <dbReference type="Proteomes" id="UP000479190"/>
    </source>
</evidence>
<dbReference type="Proteomes" id="UP000479190">
    <property type="component" value="Unassembled WGS sequence"/>
</dbReference>
<accession>A0A6H5J528</accession>
<keyword evidence="2" id="KW-1185">Reference proteome</keyword>
<name>A0A6H5J528_9HYME</name>
<proteinExistence type="predicted"/>
<reference evidence="1 2" key="1">
    <citation type="submission" date="2020-02" db="EMBL/GenBank/DDBJ databases">
        <authorList>
            <person name="Ferguson B K."/>
        </authorList>
    </citation>
    <scope>NUCLEOTIDE SEQUENCE [LARGE SCALE GENOMIC DNA]</scope>
</reference>
<dbReference type="AlphaFoldDB" id="A0A6H5J528"/>